<keyword evidence="3" id="KW-0813">Transport</keyword>
<evidence type="ECO:0000256" key="1">
    <source>
        <dbReference type="ARBA" id="ARBA00004141"/>
    </source>
</evidence>
<dbReference type="InterPro" id="IPR027417">
    <property type="entry name" value="P-loop_NTPase"/>
</dbReference>
<name>A0A7R8UEM4_HERIL</name>
<proteinExistence type="inferred from homology"/>
<reference evidence="11 12" key="1">
    <citation type="submission" date="2020-11" db="EMBL/GenBank/DDBJ databases">
        <authorList>
            <person name="Wallbank WR R."/>
            <person name="Pardo Diaz C."/>
            <person name="Kozak K."/>
            <person name="Martin S."/>
            <person name="Jiggins C."/>
            <person name="Moest M."/>
            <person name="Warren A I."/>
            <person name="Generalovic N T."/>
            <person name="Byers J.R.P. K."/>
            <person name="Montejo-Kovacevich G."/>
            <person name="Yen C E."/>
        </authorList>
    </citation>
    <scope>NUCLEOTIDE SEQUENCE [LARGE SCALE GENOMIC DNA]</scope>
</reference>
<gene>
    <name evidence="11" type="ORF">HERILL_LOCUS2605</name>
</gene>
<dbReference type="InterPro" id="IPR043926">
    <property type="entry name" value="ABCG_dom"/>
</dbReference>
<dbReference type="GO" id="GO:0016887">
    <property type="term" value="F:ATP hydrolysis activity"/>
    <property type="evidence" value="ECO:0007669"/>
    <property type="project" value="InterPro"/>
</dbReference>
<evidence type="ECO:0000256" key="8">
    <source>
        <dbReference type="ARBA" id="ARBA00023136"/>
    </source>
</evidence>
<dbReference type="PANTHER" id="PTHR48041">
    <property type="entry name" value="ABC TRANSPORTER G FAMILY MEMBER 28"/>
    <property type="match status" value="1"/>
</dbReference>
<evidence type="ECO:0000256" key="3">
    <source>
        <dbReference type="ARBA" id="ARBA00022448"/>
    </source>
</evidence>
<dbReference type="InParanoid" id="A0A7R8UEM4"/>
<dbReference type="InterPro" id="IPR003439">
    <property type="entry name" value="ABC_transporter-like_ATP-bd"/>
</dbReference>
<comment type="subcellular location">
    <subcellularLocation>
        <location evidence="1">Membrane</location>
        <topology evidence="1">Multi-pass membrane protein</topology>
    </subcellularLocation>
</comment>
<dbReference type="OrthoDB" id="66620at2759"/>
<feature type="transmembrane region" description="Helical" evidence="9">
    <location>
        <begin position="352"/>
        <end position="374"/>
    </location>
</feature>
<feature type="domain" description="ABC transporter" evidence="10">
    <location>
        <begin position="17"/>
        <end position="254"/>
    </location>
</feature>
<feature type="transmembrane region" description="Helical" evidence="9">
    <location>
        <begin position="492"/>
        <end position="514"/>
    </location>
</feature>
<dbReference type="InterPro" id="IPR003593">
    <property type="entry name" value="AAA+_ATPase"/>
</dbReference>
<dbReference type="EMBL" id="LR899009">
    <property type="protein sequence ID" value="CAD7079385.1"/>
    <property type="molecule type" value="Genomic_DNA"/>
</dbReference>
<dbReference type="Gene3D" id="3.40.50.300">
    <property type="entry name" value="P-loop containing nucleotide triphosphate hydrolases"/>
    <property type="match status" value="1"/>
</dbReference>
<protein>
    <recommendedName>
        <fullName evidence="10">ABC transporter domain-containing protein</fullName>
    </recommendedName>
</protein>
<sequence length="605" mass="67620">MSDSATDLLLTNQQITLECRNVTYRPKSKSLKEDILKDVCGKFIPGRLTAILGPSGAGKTTFLNVLSGFKDTGVGGSILTNGTSRRLTEFRKISSYIPQQFAMLDKLTVVETLEASADFKLGLRTKKSFKEKIISEIINLLNLEKCTHTLVEGLSGGEKKRLSIGIELVTNPPIMFFDEPTSGLDSVSSLQVITYLQSLAHSGRTIVCVVHQPSSRLLNLFDDLLVLSAGEVIYNGSQHDMVKCFQNDGFSCPNYYNPADYAIEVASREHGSDLSSLIASNKSKFCDDSNIQLDVKVEENSIVLNGFTKTEKCKNYKDKGGYAKAYPATFAEQFAIITRRSMRSMVRDMLTVQMRVIAHVFIAVLLGVVFYNVGNDAAKVLSNVSCLFFMLMFIYFANSMPIVLTCPLETQVFLREHLNNWYSLRAYFLAKCAADIPLQFLCPTLFVAIAYYLTGQPNEVSRFLMFWAICLLMGAVGQGVGLFCGCSFGMNLSVFLVPVSSIPMMIFCGFFIRFNELPECLQPLTYVSYFRYAFEGSIQAIFGYNRPDLECNIAFCYYKTTTKFLQELDMTGDLFEWDVIVLASWIVVLQIALFISLIVKVKLSQ</sequence>
<dbReference type="GO" id="GO:0005524">
    <property type="term" value="F:ATP binding"/>
    <property type="evidence" value="ECO:0007669"/>
    <property type="project" value="UniProtKB-KW"/>
</dbReference>
<dbReference type="PANTHER" id="PTHR48041:SF118">
    <property type="entry name" value="ATP-BINDING CASSETTE TRANSPORTER (ABC TRANSPORTER) FAMILY G MEMBER 16"/>
    <property type="match status" value="1"/>
</dbReference>
<keyword evidence="12" id="KW-1185">Reference proteome</keyword>
<feature type="transmembrane region" description="Helical" evidence="9">
    <location>
        <begin position="380"/>
        <end position="405"/>
    </location>
</feature>
<dbReference type="OMA" id="FGWDMAV"/>
<dbReference type="InterPro" id="IPR013525">
    <property type="entry name" value="ABC2_TM"/>
</dbReference>
<dbReference type="GO" id="GO:0005886">
    <property type="term" value="C:plasma membrane"/>
    <property type="evidence" value="ECO:0007669"/>
    <property type="project" value="TreeGrafter"/>
</dbReference>
<evidence type="ECO:0000313" key="12">
    <source>
        <dbReference type="Proteomes" id="UP000594454"/>
    </source>
</evidence>
<organism evidence="11 12">
    <name type="scientific">Hermetia illucens</name>
    <name type="common">Black soldier fly</name>
    <dbReference type="NCBI Taxonomy" id="343691"/>
    <lineage>
        <taxon>Eukaryota</taxon>
        <taxon>Metazoa</taxon>
        <taxon>Ecdysozoa</taxon>
        <taxon>Arthropoda</taxon>
        <taxon>Hexapoda</taxon>
        <taxon>Insecta</taxon>
        <taxon>Pterygota</taxon>
        <taxon>Neoptera</taxon>
        <taxon>Endopterygota</taxon>
        <taxon>Diptera</taxon>
        <taxon>Brachycera</taxon>
        <taxon>Stratiomyomorpha</taxon>
        <taxon>Stratiomyidae</taxon>
        <taxon>Hermetiinae</taxon>
        <taxon>Hermetia</taxon>
    </lineage>
</organism>
<evidence type="ECO:0000256" key="9">
    <source>
        <dbReference type="SAM" id="Phobius"/>
    </source>
</evidence>
<dbReference type="GO" id="GO:0140359">
    <property type="term" value="F:ABC-type transporter activity"/>
    <property type="evidence" value="ECO:0007669"/>
    <property type="project" value="InterPro"/>
</dbReference>
<keyword evidence="8 9" id="KW-0472">Membrane</keyword>
<keyword evidence="5" id="KW-0547">Nucleotide-binding</keyword>
<dbReference type="PROSITE" id="PS00211">
    <property type="entry name" value="ABC_TRANSPORTER_1"/>
    <property type="match status" value="1"/>
</dbReference>
<evidence type="ECO:0000256" key="7">
    <source>
        <dbReference type="ARBA" id="ARBA00022989"/>
    </source>
</evidence>
<evidence type="ECO:0000256" key="2">
    <source>
        <dbReference type="ARBA" id="ARBA00005814"/>
    </source>
</evidence>
<dbReference type="Pfam" id="PF01061">
    <property type="entry name" value="ABC2_membrane"/>
    <property type="match status" value="1"/>
</dbReference>
<dbReference type="Pfam" id="PF00005">
    <property type="entry name" value="ABC_tran"/>
    <property type="match status" value="1"/>
</dbReference>
<dbReference type="SMART" id="SM00382">
    <property type="entry name" value="AAA"/>
    <property type="match status" value="1"/>
</dbReference>
<evidence type="ECO:0000256" key="5">
    <source>
        <dbReference type="ARBA" id="ARBA00022741"/>
    </source>
</evidence>
<dbReference type="CDD" id="cd03213">
    <property type="entry name" value="ABCG_EPDR"/>
    <property type="match status" value="1"/>
</dbReference>
<dbReference type="PROSITE" id="PS50893">
    <property type="entry name" value="ABC_TRANSPORTER_2"/>
    <property type="match status" value="1"/>
</dbReference>
<dbReference type="FunCoup" id="A0A7R8UEM4">
    <property type="interactions" value="28"/>
</dbReference>
<keyword evidence="6" id="KW-0067">ATP-binding</keyword>
<dbReference type="AlphaFoldDB" id="A0A7R8UEM4"/>
<dbReference type="SUPFAM" id="SSF52540">
    <property type="entry name" value="P-loop containing nucleoside triphosphate hydrolases"/>
    <property type="match status" value="1"/>
</dbReference>
<feature type="transmembrane region" description="Helical" evidence="9">
    <location>
        <begin position="464"/>
        <end position="485"/>
    </location>
</feature>
<dbReference type="Proteomes" id="UP000594454">
    <property type="component" value="Chromosome 1"/>
</dbReference>
<dbReference type="FunFam" id="3.40.50.300:FF:001077">
    <property type="entry name" value="Uncharacterized protein, isoform A"/>
    <property type="match status" value="1"/>
</dbReference>
<evidence type="ECO:0000313" key="11">
    <source>
        <dbReference type="EMBL" id="CAD7079385.1"/>
    </source>
</evidence>
<keyword evidence="7 9" id="KW-1133">Transmembrane helix</keyword>
<accession>A0A7R8UEM4</accession>
<evidence type="ECO:0000259" key="10">
    <source>
        <dbReference type="PROSITE" id="PS50893"/>
    </source>
</evidence>
<keyword evidence="4 9" id="KW-0812">Transmembrane</keyword>
<comment type="similarity">
    <text evidence="2">Belongs to the ABC transporter superfamily. ABCG family. Eye pigment precursor importer (TC 3.A.1.204) subfamily.</text>
</comment>
<dbReference type="InterPro" id="IPR050352">
    <property type="entry name" value="ABCG_transporters"/>
</dbReference>
<dbReference type="Pfam" id="PF19055">
    <property type="entry name" value="ABC2_membrane_7"/>
    <property type="match status" value="1"/>
</dbReference>
<evidence type="ECO:0000256" key="6">
    <source>
        <dbReference type="ARBA" id="ARBA00022840"/>
    </source>
</evidence>
<feature type="transmembrane region" description="Helical" evidence="9">
    <location>
        <begin position="579"/>
        <end position="599"/>
    </location>
</feature>
<dbReference type="InterPro" id="IPR017871">
    <property type="entry name" value="ABC_transporter-like_CS"/>
</dbReference>
<evidence type="ECO:0000256" key="4">
    <source>
        <dbReference type="ARBA" id="ARBA00022692"/>
    </source>
</evidence>